<feature type="coiled-coil region" evidence="5">
    <location>
        <begin position="389"/>
        <end position="423"/>
    </location>
</feature>
<dbReference type="SMART" id="SM00267">
    <property type="entry name" value="GGDEF"/>
    <property type="match status" value="1"/>
</dbReference>
<protein>
    <recommendedName>
        <fullName evidence="3">diguanylate cyclase</fullName>
        <ecNumber evidence="3">2.7.7.65</ecNumber>
    </recommendedName>
</protein>
<reference evidence="8 9" key="1">
    <citation type="submission" date="2016-10" db="EMBL/GenBank/DDBJ databases">
        <authorList>
            <person name="de Groot N.N."/>
        </authorList>
    </citation>
    <scope>NUCLEOTIDE SEQUENCE [LARGE SCALE GENOMIC DNA]</scope>
    <source>
        <strain evidence="8 9">JCM 19513</strain>
    </source>
</reference>
<dbReference type="InterPro" id="IPR050469">
    <property type="entry name" value="Diguanylate_Cyclase"/>
</dbReference>
<dbReference type="NCBIfam" id="TIGR00254">
    <property type="entry name" value="GGDEF"/>
    <property type="match status" value="1"/>
</dbReference>
<dbReference type="InterPro" id="IPR029787">
    <property type="entry name" value="Nucleotide_cyclase"/>
</dbReference>
<keyword evidence="9" id="KW-1185">Reference proteome</keyword>
<dbReference type="STRING" id="1429083.GCA_001885685_00544"/>
<dbReference type="PANTHER" id="PTHR45138">
    <property type="entry name" value="REGULATORY COMPONENTS OF SENSORY TRANSDUCTION SYSTEM"/>
    <property type="match status" value="1"/>
</dbReference>
<feature type="domain" description="GGDEF" evidence="7">
    <location>
        <begin position="454"/>
        <end position="586"/>
    </location>
</feature>
<dbReference type="GO" id="GO:1902201">
    <property type="term" value="P:negative regulation of bacterial-type flagellum-dependent cell motility"/>
    <property type="evidence" value="ECO:0007669"/>
    <property type="project" value="TreeGrafter"/>
</dbReference>
<feature type="compositionally biased region" description="Polar residues" evidence="6">
    <location>
        <begin position="174"/>
        <end position="184"/>
    </location>
</feature>
<comment type="subcellular location">
    <subcellularLocation>
        <location evidence="2">Cell inner membrane</location>
    </subcellularLocation>
</comment>
<evidence type="ECO:0000313" key="9">
    <source>
        <dbReference type="Proteomes" id="UP000185766"/>
    </source>
</evidence>
<dbReference type="PROSITE" id="PS50887">
    <property type="entry name" value="GGDEF"/>
    <property type="match status" value="1"/>
</dbReference>
<evidence type="ECO:0000259" key="7">
    <source>
        <dbReference type="PROSITE" id="PS50887"/>
    </source>
</evidence>
<dbReference type="Proteomes" id="UP000185766">
    <property type="component" value="Unassembled WGS sequence"/>
</dbReference>
<comment type="catalytic activity">
    <reaction evidence="4">
        <text>2 GTP = 3',3'-c-di-GMP + 2 diphosphate</text>
        <dbReference type="Rhea" id="RHEA:24898"/>
        <dbReference type="ChEBI" id="CHEBI:33019"/>
        <dbReference type="ChEBI" id="CHEBI:37565"/>
        <dbReference type="ChEBI" id="CHEBI:58805"/>
        <dbReference type="EC" id="2.7.7.65"/>
    </reaction>
</comment>
<feature type="compositionally biased region" description="Low complexity" evidence="6">
    <location>
        <begin position="187"/>
        <end position="212"/>
    </location>
</feature>
<dbReference type="InterPro" id="IPR043128">
    <property type="entry name" value="Rev_trsase/Diguanyl_cyclase"/>
</dbReference>
<keyword evidence="5" id="KW-0175">Coiled coil</keyword>
<comment type="cofactor">
    <cofactor evidence="1">
        <name>Mg(2+)</name>
        <dbReference type="ChEBI" id="CHEBI:18420"/>
    </cofactor>
</comment>
<dbReference type="GO" id="GO:0005886">
    <property type="term" value="C:plasma membrane"/>
    <property type="evidence" value="ECO:0007669"/>
    <property type="project" value="UniProtKB-SubCell"/>
</dbReference>
<evidence type="ECO:0000256" key="4">
    <source>
        <dbReference type="ARBA" id="ARBA00034247"/>
    </source>
</evidence>
<dbReference type="Pfam" id="PF20975">
    <property type="entry name" value="DGCcoil"/>
    <property type="match status" value="1"/>
</dbReference>
<evidence type="ECO:0000256" key="5">
    <source>
        <dbReference type="SAM" id="Coils"/>
    </source>
</evidence>
<dbReference type="InterPro" id="IPR048516">
    <property type="entry name" value="DGCcoil"/>
</dbReference>
<dbReference type="SUPFAM" id="SSF55073">
    <property type="entry name" value="Nucleotide cyclase"/>
    <property type="match status" value="1"/>
</dbReference>
<sequence length="589" mass="65247">MAANDTQRWKEKYLALAEQQDARDKDWQGRLDLLRRGLVRTSMAAEGSDPAVDQCMGELRTQLRQNDNDQGMAALIPRLEKIVLHSEEQREERLTLLAKALRQLSEQLQELPIPKPLGKQLKQLAKQVDQRVRHLKDLPALVEELGSLQAQIIVQIQGAEEERPGFWQRLIKGKQQTEANSTAQDDPAAAPSAGTAAAPTAEPPASSAAVTPDPAPAASPLTPGPKAYAINEAPEPGYSAIAEHIEATLSSLLSALEIPDTHRSQGETLIERVTAGLNWYELAAVLDELKVLVLACLNQGEHEFQRYLAALNERLSSFQDNLKDAHIGYQESLSSAHELDRDLREQVDGLQSSVKQATDLDNLKRTVESRLDGLLSTMDTYQQARDQREKQVAQKLQTLVDKVANMEDEAKNFRAHLEEQKQKALQDALTGLPNRAAWEERLGLEVARWQRYGGDLQLAVIDVDFFKKINDSYGHLAGDKVLRIIAQEVAKRLRKTDFVARFGGEEFVVLLPATDLEAGFKVLDDLRRGIEACPFHFKGAPLTITVSCGISAFADKDSASQVFERADQALYAAKNGGRNQVRKAETPST</sequence>
<dbReference type="RefSeq" id="WP_074864010.1">
    <property type="nucleotide sequence ID" value="NZ_FOAS01000001.1"/>
</dbReference>
<evidence type="ECO:0000313" key="8">
    <source>
        <dbReference type="EMBL" id="SEK19986.1"/>
    </source>
</evidence>
<dbReference type="GO" id="GO:0043709">
    <property type="term" value="P:cell adhesion involved in single-species biofilm formation"/>
    <property type="evidence" value="ECO:0007669"/>
    <property type="project" value="TreeGrafter"/>
</dbReference>
<dbReference type="EMBL" id="FOAS01000001">
    <property type="protein sequence ID" value="SEK19986.1"/>
    <property type="molecule type" value="Genomic_DNA"/>
</dbReference>
<evidence type="ECO:0000256" key="3">
    <source>
        <dbReference type="ARBA" id="ARBA00012528"/>
    </source>
</evidence>
<proteinExistence type="predicted"/>
<dbReference type="PANTHER" id="PTHR45138:SF9">
    <property type="entry name" value="DIGUANYLATE CYCLASE DGCM-RELATED"/>
    <property type="match status" value="1"/>
</dbReference>
<evidence type="ECO:0000256" key="6">
    <source>
        <dbReference type="SAM" id="MobiDB-lite"/>
    </source>
</evidence>
<evidence type="ECO:0000256" key="1">
    <source>
        <dbReference type="ARBA" id="ARBA00001946"/>
    </source>
</evidence>
<gene>
    <name evidence="8" type="ORF">SAMN05216214_10174</name>
</gene>
<accession>A0A1H7F1G0</accession>
<dbReference type="GO" id="GO:0052621">
    <property type="term" value="F:diguanylate cyclase activity"/>
    <property type="evidence" value="ECO:0007669"/>
    <property type="project" value="UniProtKB-EC"/>
</dbReference>
<dbReference type="InterPro" id="IPR000160">
    <property type="entry name" value="GGDEF_dom"/>
</dbReference>
<evidence type="ECO:0000256" key="2">
    <source>
        <dbReference type="ARBA" id="ARBA00004533"/>
    </source>
</evidence>
<feature type="region of interest" description="Disordered" evidence="6">
    <location>
        <begin position="174"/>
        <end position="230"/>
    </location>
</feature>
<dbReference type="Gene3D" id="3.30.70.270">
    <property type="match status" value="1"/>
</dbReference>
<dbReference type="AlphaFoldDB" id="A0A1H7F1G0"/>
<name>A0A1H7F1G0_9GAMM</name>
<dbReference type="FunFam" id="3.30.70.270:FF:000001">
    <property type="entry name" value="Diguanylate cyclase domain protein"/>
    <property type="match status" value="1"/>
</dbReference>
<organism evidence="8 9">
    <name type="scientific">Atopomonas hussainii</name>
    <dbReference type="NCBI Taxonomy" id="1429083"/>
    <lineage>
        <taxon>Bacteria</taxon>
        <taxon>Pseudomonadati</taxon>
        <taxon>Pseudomonadota</taxon>
        <taxon>Gammaproteobacteria</taxon>
        <taxon>Pseudomonadales</taxon>
        <taxon>Pseudomonadaceae</taxon>
        <taxon>Atopomonas</taxon>
    </lineage>
</organism>
<dbReference type="CDD" id="cd01949">
    <property type="entry name" value="GGDEF"/>
    <property type="match status" value="1"/>
</dbReference>
<dbReference type="Pfam" id="PF00990">
    <property type="entry name" value="GGDEF"/>
    <property type="match status" value="1"/>
</dbReference>
<dbReference type="EC" id="2.7.7.65" evidence="3"/>